<feature type="transmembrane region" description="Helical" evidence="2">
    <location>
        <begin position="342"/>
        <end position="367"/>
    </location>
</feature>
<feature type="region of interest" description="Disordered" evidence="1">
    <location>
        <begin position="154"/>
        <end position="175"/>
    </location>
</feature>
<feature type="transmembrane region" description="Helical" evidence="2">
    <location>
        <begin position="7"/>
        <end position="24"/>
    </location>
</feature>
<dbReference type="AlphaFoldDB" id="A0A8E0VH91"/>
<evidence type="ECO:0000256" key="1">
    <source>
        <dbReference type="SAM" id="MobiDB-lite"/>
    </source>
</evidence>
<evidence type="ECO:0000313" key="3">
    <source>
        <dbReference type="EMBL" id="KAA0193645.1"/>
    </source>
</evidence>
<gene>
    <name evidence="3" type="ORF">FBUS_01938</name>
</gene>
<proteinExistence type="predicted"/>
<evidence type="ECO:0000256" key="2">
    <source>
        <dbReference type="SAM" id="Phobius"/>
    </source>
</evidence>
<name>A0A8E0VH91_9TREM</name>
<dbReference type="EMBL" id="LUCM01004897">
    <property type="protein sequence ID" value="KAA0193645.1"/>
    <property type="molecule type" value="Genomic_DNA"/>
</dbReference>
<comment type="caution">
    <text evidence="3">The sequence shown here is derived from an EMBL/GenBank/DDBJ whole genome shotgun (WGS) entry which is preliminary data.</text>
</comment>
<reference evidence="3" key="1">
    <citation type="submission" date="2019-05" db="EMBL/GenBank/DDBJ databases">
        <title>Annotation for the trematode Fasciolopsis buski.</title>
        <authorList>
            <person name="Choi Y.-J."/>
        </authorList>
    </citation>
    <scope>NUCLEOTIDE SEQUENCE</scope>
    <source>
        <strain evidence="3">HT</strain>
        <tissue evidence="3">Whole worm</tissue>
    </source>
</reference>
<feature type="compositionally biased region" description="Low complexity" evidence="1">
    <location>
        <begin position="154"/>
        <end position="174"/>
    </location>
</feature>
<protein>
    <submittedName>
        <fullName evidence="3">Uncharacterized protein</fullName>
    </submittedName>
</protein>
<sequence>MTIYLKSIYWHIYLFFFSAIVYTYEVKVQMNSGDTPMEWVSDLENPNSDTYKAHSRSLCNFFLKSANYSTQLQNKNVTCRVLRFLRGSAYGVVELEVETTGENKMDSTDIRTALVEGATTYVNSEPTGMSEVTFNSVAAITHVGTQIITAKPTNSTTASTSVSSTTSAEPSTSTMVSLPPASFSTVYRLYRITVSLETGGKPMKWDTRLEDTQSDYYKKMSTSACEFLLNVTMYSGSQGLQSVSCYFYAFGPGSVKAIMDAVAKTSPSVAPTETQITQNLIDGIQNYVHFNGGLDSNPFYFSLSDPIQVSDSLFIPLSGNRSRALYFCFCSFHPSHAVSDGAIVLVVVSVLVLTAVINFLIVASVYLNRYRYA</sequence>
<keyword evidence="2" id="KW-1133">Transmembrane helix</keyword>
<dbReference type="OrthoDB" id="6284722at2759"/>
<organism evidence="3 4">
    <name type="scientific">Fasciolopsis buskii</name>
    <dbReference type="NCBI Taxonomy" id="27845"/>
    <lineage>
        <taxon>Eukaryota</taxon>
        <taxon>Metazoa</taxon>
        <taxon>Spiralia</taxon>
        <taxon>Lophotrochozoa</taxon>
        <taxon>Platyhelminthes</taxon>
        <taxon>Trematoda</taxon>
        <taxon>Digenea</taxon>
        <taxon>Plagiorchiida</taxon>
        <taxon>Echinostomata</taxon>
        <taxon>Echinostomatoidea</taxon>
        <taxon>Fasciolidae</taxon>
        <taxon>Fasciolopsis</taxon>
    </lineage>
</organism>
<dbReference type="Proteomes" id="UP000728185">
    <property type="component" value="Unassembled WGS sequence"/>
</dbReference>
<evidence type="ECO:0000313" key="4">
    <source>
        <dbReference type="Proteomes" id="UP000728185"/>
    </source>
</evidence>
<keyword evidence="2" id="KW-0472">Membrane</keyword>
<accession>A0A8E0VH91</accession>
<keyword evidence="4" id="KW-1185">Reference proteome</keyword>
<keyword evidence="2" id="KW-0812">Transmembrane</keyword>